<evidence type="ECO:0000256" key="5">
    <source>
        <dbReference type="ARBA" id="ARBA00023136"/>
    </source>
</evidence>
<feature type="transmembrane region" description="Helical" evidence="6">
    <location>
        <begin position="72"/>
        <end position="92"/>
    </location>
</feature>
<dbReference type="InterPro" id="IPR011701">
    <property type="entry name" value="MFS"/>
</dbReference>
<feature type="transmembrane region" description="Helical" evidence="6">
    <location>
        <begin position="385"/>
        <end position="407"/>
    </location>
</feature>
<dbReference type="KEGG" id="fax:FUAX_48880"/>
<dbReference type="InterPro" id="IPR036259">
    <property type="entry name" value="MFS_trans_sf"/>
</dbReference>
<feature type="transmembrane region" description="Helical" evidence="6">
    <location>
        <begin position="124"/>
        <end position="141"/>
    </location>
</feature>
<evidence type="ECO:0000256" key="4">
    <source>
        <dbReference type="ARBA" id="ARBA00022989"/>
    </source>
</evidence>
<dbReference type="GO" id="GO:0005886">
    <property type="term" value="C:plasma membrane"/>
    <property type="evidence" value="ECO:0007669"/>
    <property type="project" value="UniProtKB-SubCell"/>
</dbReference>
<evidence type="ECO:0000256" key="2">
    <source>
        <dbReference type="ARBA" id="ARBA00022475"/>
    </source>
</evidence>
<dbReference type="AlphaFoldDB" id="A0AAU9CK16"/>
<geneLocation type="plasmid" evidence="7 8">
    <name>pFA4</name>
</geneLocation>
<dbReference type="GO" id="GO:0015535">
    <property type="term" value="F:fucose:proton symporter activity"/>
    <property type="evidence" value="ECO:0007669"/>
    <property type="project" value="InterPro"/>
</dbReference>
<proteinExistence type="predicted"/>
<dbReference type="Proteomes" id="UP001348817">
    <property type="component" value="Plasmid pFA4"/>
</dbReference>
<dbReference type="PANTHER" id="PTHR43702:SF11">
    <property type="entry name" value="L-FUCOSE-PROTON SYMPORTER"/>
    <property type="match status" value="1"/>
</dbReference>
<feature type="transmembrane region" description="Helical" evidence="6">
    <location>
        <begin position="162"/>
        <end position="184"/>
    </location>
</feature>
<dbReference type="Gene3D" id="1.20.1250.20">
    <property type="entry name" value="MFS general substrate transporter like domains"/>
    <property type="match status" value="2"/>
</dbReference>
<comment type="subcellular location">
    <subcellularLocation>
        <location evidence="1">Cell inner membrane</location>
        <topology evidence="1">Multi-pass membrane protein</topology>
    </subcellularLocation>
</comment>
<keyword evidence="2" id="KW-1003">Cell membrane</keyword>
<evidence type="ECO:0000313" key="8">
    <source>
        <dbReference type="Proteomes" id="UP001348817"/>
    </source>
</evidence>
<feature type="transmembrane region" description="Helical" evidence="6">
    <location>
        <begin position="353"/>
        <end position="373"/>
    </location>
</feature>
<feature type="transmembrane region" description="Helical" evidence="6">
    <location>
        <begin position="329"/>
        <end position="347"/>
    </location>
</feature>
<name>A0AAU9CK16_9BACT</name>
<keyword evidence="8" id="KW-1185">Reference proteome</keyword>
<organism evidence="7 8">
    <name type="scientific">Fulvitalea axinellae</name>
    <dbReference type="NCBI Taxonomy" id="1182444"/>
    <lineage>
        <taxon>Bacteria</taxon>
        <taxon>Pseudomonadati</taxon>
        <taxon>Bacteroidota</taxon>
        <taxon>Cytophagia</taxon>
        <taxon>Cytophagales</taxon>
        <taxon>Persicobacteraceae</taxon>
        <taxon>Fulvitalea</taxon>
    </lineage>
</organism>
<dbReference type="EMBL" id="AP025318">
    <property type="protein sequence ID" value="BDD12456.1"/>
    <property type="molecule type" value="Genomic_DNA"/>
</dbReference>
<evidence type="ECO:0000256" key="3">
    <source>
        <dbReference type="ARBA" id="ARBA00022692"/>
    </source>
</evidence>
<feature type="transmembrane region" description="Helical" evidence="6">
    <location>
        <begin position="216"/>
        <end position="235"/>
    </location>
</feature>
<keyword evidence="5 6" id="KW-0472">Membrane</keyword>
<keyword evidence="7" id="KW-0614">Plasmid</keyword>
<sequence>MSKEINVLGAEVHGPEAGGTEEKPKLVTAQMLIPFILLTSCFAWWGLANNMTDTLLAAFKKIKSMTDFETSLIQMAFYGSYFCFALPAALFIRKYSFKSGVLLGLGLFITGGLLFYPASITQEYYHFLAALYVLAGGLSILETSANPYMMVMGPKGTATQRLNLAQSFNPIGSIAGVVISKLFILSQLRDISEAERLAMAPEALKAVQTEELAAVMNPYVTVSVILILTWILIAVNKKMPKASDSGTMDLKKSFASLFSNKDYIFGVLAQFFYVGAQIGVWSYTIRYVMTEIGLNEADSATYYIISLVCFASFRFIGTALMSRFKPSNILITKAVTAGILTCLVMFVGGTVGVYALVGISACMSIMFPTIFGLSLETVEDENIKLAGSGQIMTILGGAVLTALQGVVSDATGSIRLSFLVPLACFVIILLFGYKESRKAKA</sequence>
<evidence type="ECO:0000256" key="6">
    <source>
        <dbReference type="SAM" id="Phobius"/>
    </source>
</evidence>
<dbReference type="SUPFAM" id="SSF103473">
    <property type="entry name" value="MFS general substrate transporter"/>
    <property type="match status" value="1"/>
</dbReference>
<gene>
    <name evidence="7" type="primary">fucP_2</name>
    <name evidence="7" type="ORF">FUAX_48880</name>
</gene>
<feature type="transmembrane region" description="Helical" evidence="6">
    <location>
        <begin position="99"/>
        <end position="118"/>
    </location>
</feature>
<accession>A0AAU9CK16</accession>
<reference evidence="7 8" key="1">
    <citation type="submission" date="2021-12" db="EMBL/GenBank/DDBJ databases">
        <title>Genome sequencing of bacteria with rrn-lacking chromosome and rrn-plasmid.</title>
        <authorList>
            <person name="Anda M."/>
            <person name="Iwasaki W."/>
        </authorList>
    </citation>
    <scope>NUCLEOTIDE SEQUENCE [LARGE SCALE GENOMIC DNA]</scope>
    <source>
        <strain evidence="7 8">DSM 100852</strain>
        <plasmid evidence="7 8">pFA4</plasmid>
    </source>
</reference>
<feature type="transmembrane region" description="Helical" evidence="6">
    <location>
        <begin position="32"/>
        <end position="52"/>
    </location>
</feature>
<dbReference type="NCBIfam" id="TIGR00885">
    <property type="entry name" value="fucP"/>
    <property type="match status" value="1"/>
</dbReference>
<keyword evidence="3 6" id="KW-0812">Transmembrane</keyword>
<dbReference type="InterPro" id="IPR050375">
    <property type="entry name" value="MFS_TsgA-like"/>
</dbReference>
<dbReference type="PANTHER" id="PTHR43702">
    <property type="entry name" value="L-FUCOSE-PROTON SYMPORTER"/>
    <property type="match status" value="1"/>
</dbReference>
<feature type="transmembrane region" description="Helical" evidence="6">
    <location>
        <begin position="413"/>
        <end position="433"/>
    </location>
</feature>
<protein>
    <submittedName>
        <fullName evidence="7">MFS transporter</fullName>
    </submittedName>
</protein>
<evidence type="ECO:0000313" key="7">
    <source>
        <dbReference type="EMBL" id="BDD12456.1"/>
    </source>
</evidence>
<evidence type="ECO:0000256" key="1">
    <source>
        <dbReference type="ARBA" id="ARBA00004429"/>
    </source>
</evidence>
<dbReference type="Pfam" id="PF07690">
    <property type="entry name" value="MFS_1"/>
    <property type="match status" value="1"/>
</dbReference>
<dbReference type="InterPro" id="IPR005275">
    <property type="entry name" value="Lfuc_symporter_FucP"/>
</dbReference>
<feature type="transmembrane region" description="Helical" evidence="6">
    <location>
        <begin position="263"/>
        <end position="280"/>
    </location>
</feature>
<dbReference type="CDD" id="cd17394">
    <property type="entry name" value="MFS_FucP_like"/>
    <property type="match status" value="1"/>
</dbReference>
<keyword evidence="4 6" id="KW-1133">Transmembrane helix</keyword>
<feature type="transmembrane region" description="Helical" evidence="6">
    <location>
        <begin position="300"/>
        <end position="317"/>
    </location>
</feature>